<proteinExistence type="predicted"/>
<dbReference type="Pfam" id="PF12363">
    <property type="entry name" value="Phage_TAC_12"/>
    <property type="match status" value="1"/>
</dbReference>
<reference evidence="1" key="1">
    <citation type="journal article" date="2021" name="Proc. Natl. Acad. Sci. U.S.A.">
        <title>A Catalog of Tens of Thousands of Viruses from Human Metagenomes Reveals Hidden Associations with Chronic Diseases.</title>
        <authorList>
            <person name="Tisza M.J."/>
            <person name="Buck C.B."/>
        </authorList>
    </citation>
    <scope>NUCLEOTIDE SEQUENCE</scope>
    <source>
        <strain evidence="1">Ct8eQ1</strain>
    </source>
</reference>
<accession>A0A8S5N0Q1</accession>
<protein>
    <submittedName>
        <fullName evidence="1">Tail assembly chaperone</fullName>
    </submittedName>
</protein>
<evidence type="ECO:0000313" key="1">
    <source>
        <dbReference type="EMBL" id="DAD87707.1"/>
    </source>
</evidence>
<name>A0A8S5N0Q1_9CAUD</name>
<organism evidence="1">
    <name type="scientific">Siphoviridae sp. ct8eQ1</name>
    <dbReference type="NCBI Taxonomy" id="2826171"/>
    <lineage>
        <taxon>Viruses</taxon>
        <taxon>Duplodnaviria</taxon>
        <taxon>Heunggongvirae</taxon>
        <taxon>Uroviricota</taxon>
        <taxon>Caudoviricetes</taxon>
    </lineage>
</organism>
<dbReference type="EMBL" id="BK015025">
    <property type="protein sequence ID" value="DAD87707.1"/>
    <property type="molecule type" value="Genomic_DNA"/>
</dbReference>
<dbReference type="InterPro" id="IPR024410">
    <property type="entry name" value="Phage_TAC_12"/>
</dbReference>
<sequence length="139" mass="15472">MILTINNRNYELKFGLGFLAEMNKRKSAQFEGMATGYGAMSILQMGMMMGDPLALLDLIKVATAHCPQKPSNVELEQYLTELAINNQIQTVFESIFNEIKKSPILAYAMKATQMEEVQPTVTEVQPTVQPQVITPTTTV</sequence>